<dbReference type="AlphaFoldDB" id="A0A9X2VFM3"/>
<comment type="caution">
    <text evidence="3">The sequence shown here is derived from an EMBL/GenBank/DDBJ whole genome shotgun (WGS) entry which is preliminary data.</text>
</comment>
<dbReference type="InterPro" id="IPR025736">
    <property type="entry name" value="PucR_C-HTH_dom"/>
</dbReference>
<sequence length="377" mass="40380">MTEIALRVMGAMAADDGVVARVVEAARENSPEVARLPEAENRRHIATLLAEGAAHLERGDGDFSAARALGADRAAQGVSIAGLLRGVHAGRAEVIRAGVEFARATGVDDTSILDFIVDVDSYVAAVERHIISSYHTAESRLTRDLNTQVLRGLLVQDSALPDPVELHRVGLHLGGRYHCVVSEVTDPSHARALEQRLHAFGGVHGLVEGRLAGVSHHPPSWPDDDAPLLVVSPALPVAALRGMYPMCSQALSVASARGARGVHRLTDLAAETALASHPAMADTLADEFLHALNPKSAFHHELVATALCYLDHGRRIGATAAVLHLHANTVRYRLDRLVELAAVDLGDTAHPHRSHVLTTLHTWWALRTWIDRGTTGS</sequence>
<evidence type="ECO:0000313" key="3">
    <source>
        <dbReference type="EMBL" id="MCS7475670.1"/>
    </source>
</evidence>
<dbReference type="RefSeq" id="WP_259621180.1">
    <property type="nucleotide sequence ID" value="NZ_JANYMP010000001.1"/>
</dbReference>
<keyword evidence="4" id="KW-1185">Reference proteome</keyword>
<dbReference type="Pfam" id="PF13556">
    <property type="entry name" value="HTH_30"/>
    <property type="match status" value="1"/>
</dbReference>
<dbReference type="EMBL" id="JANYMP010000001">
    <property type="protein sequence ID" value="MCS7475670.1"/>
    <property type="molecule type" value="Genomic_DNA"/>
</dbReference>
<proteinExistence type="predicted"/>
<dbReference type="Gene3D" id="1.10.10.2840">
    <property type="entry name" value="PucR C-terminal helix-turn-helix domain"/>
    <property type="match status" value="1"/>
</dbReference>
<evidence type="ECO:0000259" key="1">
    <source>
        <dbReference type="Pfam" id="PF13556"/>
    </source>
</evidence>
<accession>A0A9X2VFM3</accession>
<dbReference type="InterPro" id="IPR025751">
    <property type="entry name" value="RsbRD_N_dom"/>
</dbReference>
<evidence type="ECO:0000313" key="4">
    <source>
        <dbReference type="Proteomes" id="UP001141259"/>
    </source>
</evidence>
<dbReference type="InterPro" id="IPR042070">
    <property type="entry name" value="PucR_C-HTH_sf"/>
</dbReference>
<dbReference type="Proteomes" id="UP001141259">
    <property type="component" value="Unassembled WGS sequence"/>
</dbReference>
<evidence type="ECO:0000259" key="2">
    <source>
        <dbReference type="Pfam" id="PF14361"/>
    </source>
</evidence>
<reference evidence="3" key="1">
    <citation type="submission" date="2022-08" db="EMBL/GenBank/DDBJ databases">
        <authorList>
            <person name="Tistechok S."/>
            <person name="Samborskyy M."/>
            <person name="Roman I."/>
        </authorList>
    </citation>
    <scope>NUCLEOTIDE SEQUENCE</scope>
    <source>
        <strain evidence="3">DSM 103496</strain>
    </source>
</reference>
<dbReference type="Pfam" id="PF14361">
    <property type="entry name" value="RsbRD_N"/>
    <property type="match status" value="1"/>
</dbReference>
<gene>
    <name evidence="3" type="ORF">NZH93_02305</name>
</gene>
<dbReference type="InterPro" id="IPR051448">
    <property type="entry name" value="CdaR-like_regulators"/>
</dbReference>
<protein>
    <submittedName>
        <fullName evidence="3">Helix-turn-helix domain-containing protein</fullName>
    </submittedName>
</protein>
<feature type="domain" description="RsbT co-antagonist protein RsbRD N-terminal" evidence="2">
    <location>
        <begin position="16"/>
        <end position="147"/>
    </location>
</feature>
<feature type="domain" description="PucR C-terminal helix-turn-helix" evidence="1">
    <location>
        <begin position="302"/>
        <end position="350"/>
    </location>
</feature>
<organism evidence="3 4">
    <name type="scientific">Umezawaea endophytica</name>
    <dbReference type="NCBI Taxonomy" id="1654476"/>
    <lineage>
        <taxon>Bacteria</taxon>
        <taxon>Bacillati</taxon>
        <taxon>Actinomycetota</taxon>
        <taxon>Actinomycetes</taxon>
        <taxon>Pseudonocardiales</taxon>
        <taxon>Pseudonocardiaceae</taxon>
        <taxon>Umezawaea</taxon>
    </lineage>
</organism>
<name>A0A9X2VFM3_9PSEU</name>
<dbReference type="PANTHER" id="PTHR33744">
    <property type="entry name" value="CARBOHYDRATE DIACID REGULATOR"/>
    <property type="match status" value="1"/>
</dbReference>
<dbReference type="PANTHER" id="PTHR33744:SF1">
    <property type="entry name" value="DNA-BINDING TRANSCRIPTIONAL ACTIVATOR ADER"/>
    <property type="match status" value="1"/>
</dbReference>